<feature type="transmembrane region" description="Helical" evidence="17">
    <location>
        <begin position="405"/>
        <end position="426"/>
    </location>
</feature>
<feature type="transmembrane region" description="Helical" evidence="17">
    <location>
        <begin position="137"/>
        <end position="157"/>
    </location>
</feature>
<evidence type="ECO:0000256" key="8">
    <source>
        <dbReference type="ARBA" id="ARBA00022792"/>
    </source>
</evidence>
<evidence type="ECO:0000256" key="7">
    <source>
        <dbReference type="ARBA" id="ARBA00022692"/>
    </source>
</evidence>
<dbReference type="GO" id="GO:0015990">
    <property type="term" value="P:electron transport coupled proton transport"/>
    <property type="evidence" value="ECO:0007669"/>
    <property type="project" value="TreeGrafter"/>
</dbReference>
<keyword evidence="9" id="KW-1278">Translocase</keyword>
<geneLocation type="mitochondrion" evidence="21"/>
<comment type="function">
    <text evidence="17">Core subunit of the mitochondrial membrane respiratory chain NADH dehydrogenase (Complex I) which catalyzes electron transfer from NADH through the respiratory chain, using ubiquinone as an electron acceptor. Essential for the catalytic activity and assembly of complex I.</text>
</comment>
<comment type="function">
    <text evidence="1">Core subunit of the mitochondrial membrane respiratory chain NADH dehydrogenase (Complex I) that is believed to belong to the minimal assembly required for catalysis. Complex I functions in the transfer of electrons from NADH to the respiratory chain. The immediate electron acceptor for the enzyme is believed to be ubiquinone.</text>
</comment>
<keyword evidence="5 17" id="KW-0813">Transport</keyword>
<dbReference type="InterPro" id="IPR010934">
    <property type="entry name" value="NADH_DH_su5_C"/>
</dbReference>
<evidence type="ECO:0000256" key="14">
    <source>
        <dbReference type="ARBA" id="ARBA00023128"/>
    </source>
</evidence>
<proteinExistence type="inferred from homology"/>
<dbReference type="InterPro" id="IPR001750">
    <property type="entry name" value="ND/Mrp_TM"/>
</dbReference>
<evidence type="ECO:0000259" key="20">
    <source>
        <dbReference type="Pfam" id="PF06455"/>
    </source>
</evidence>
<feature type="transmembrane region" description="Helical" evidence="17">
    <location>
        <begin position="72"/>
        <end position="91"/>
    </location>
</feature>
<dbReference type="GO" id="GO:0005743">
    <property type="term" value="C:mitochondrial inner membrane"/>
    <property type="evidence" value="ECO:0007669"/>
    <property type="project" value="UniProtKB-SubCell"/>
</dbReference>
<dbReference type="GO" id="GO:0003954">
    <property type="term" value="F:NADH dehydrogenase activity"/>
    <property type="evidence" value="ECO:0007669"/>
    <property type="project" value="TreeGrafter"/>
</dbReference>
<dbReference type="InterPro" id="IPR003945">
    <property type="entry name" value="NU5C-like"/>
</dbReference>
<feature type="domain" description="NADH:quinone oxidoreductase/Mrp antiporter transmembrane" evidence="18">
    <location>
        <begin position="92"/>
        <end position="374"/>
    </location>
</feature>
<keyword evidence="7 17" id="KW-0812">Transmembrane</keyword>
<keyword evidence="13 17" id="KW-0830">Ubiquinone</keyword>
<dbReference type="EMBL" id="KX035132">
    <property type="protein sequence ID" value="AOY39169.1"/>
    <property type="molecule type" value="Genomic_DNA"/>
</dbReference>
<evidence type="ECO:0000256" key="10">
    <source>
        <dbReference type="ARBA" id="ARBA00022982"/>
    </source>
</evidence>
<evidence type="ECO:0000256" key="4">
    <source>
        <dbReference type="ARBA" id="ARBA00021096"/>
    </source>
</evidence>
<organism evidence="21">
    <name type="scientific">Monotoma quadricollis</name>
    <dbReference type="NCBI Taxonomy" id="346807"/>
    <lineage>
        <taxon>Eukaryota</taxon>
        <taxon>Metazoa</taxon>
        <taxon>Ecdysozoa</taxon>
        <taxon>Arthropoda</taxon>
        <taxon>Hexapoda</taxon>
        <taxon>Insecta</taxon>
        <taxon>Pterygota</taxon>
        <taxon>Neoptera</taxon>
        <taxon>Endopterygota</taxon>
        <taxon>Coleoptera</taxon>
        <taxon>Polyphaga</taxon>
        <taxon>Cucujiformia</taxon>
        <taxon>Monotomidae</taxon>
        <taxon>Monotominae</taxon>
        <taxon>Monotoma</taxon>
    </lineage>
</organism>
<dbReference type="PRINTS" id="PR01434">
    <property type="entry name" value="NADHDHGNASE5"/>
</dbReference>
<feature type="transmembrane region" description="Helical" evidence="17">
    <location>
        <begin position="538"/>
        <end position="553"/>
    </location>
</feature>
<evidence type="ECO:0000256" key="6">
    <source>
        <dbReference type="ARBA" id="ARBA00022660"/>
    </source>
</evidence>
<dbReference type="Pfam" id="PF00361">
    <property type="entry name" value="Proton_antipo_M"/>
    <property type="match status" value="1"/>
</dbReference>
<comment type="similarity">
    <text evidence="17">Belongs to the complex I subunit 5 family.</text>
</comment>
<evidence type="ECO:0000256" key="9">
    <source>
        <dbReference type="ARBA" id="ARBA00022967"/>
    </source>
</evidence>
<dbReference type="Pfam" id="PF06455">
    <property type="entry name" value="NADH5_C"/>
    <property type="match status" value="1"/>
</dbReference>
<keyword evidence="14 17" id="KW-0496">Mitochondrion</keyword>
<feature type="domain" description="NADH-Ubiquinone oxidoreductase (complex I) chain 5 N-terminal" evidence="19">
    <location>
        <begin position="29"/>
        <end position="75"/>
    </location>
</feature>
<keyword evidence="12 17" id="KW-0520">NAD</keyword>
<evidence type="ECO:0000256" key="11">
    <source>
        <dbReference type="ARBA" id="ARBA00022989"/>
    </source>
</evidence>
<evidence type="ECO:0000256" key="16">
    <source>
        <dbReference type="ARBA" id="ARBA00049551"/>
    </source>
</evidence>
<keyword evidence="8" id="KW-0999">Mitochondrion inner membrane</keyword>
<feature type="transmembrane region" description="Helical" evidence="17">
    <location>
        <begin position="34"/>
        <end position="60"/>
    </location>
</feature>
<feature type="transmembrane region" description="Helical" evidence="17">
    <location>
        <begin position="324"/>
        <end position="342"/>
    </location>
</feature>
<dbReference type="GO" id="GO:0008137">
    <property type="term" value="F:NADH dehydrogenase (ubiquinone) activity"/>
    <property type="evidence" value="ECO:0007669"/>
    <property type="project" value="UniProtKB-EC"/>
</dbReference>
<accession>A0A343A3P1</accession>
<keyword evidence="15 17" id="KW-0472">Membrane</keyword>
<evidence type="ECO:0000256" key="15">
    <source>
        <dbReference type="ARBA" id="ARBA00023136"/>
    </source>
</evidence>
<comment type="subcellular location">
    <subcellularLocation>
        <location evidence="2">Mitochondrion inner membrane</location>
        <topology evidence="2">Multi-pass membrane protein</topology>
    </subcellularLocation>
</comment>
<feature type="domain" description="NADH dehydrogenase subunit 5 C-terminal" evidence="20">
    <location>
        <begin position="378"/>
        <end position="554"/>
    </location>
</feature>
<feature type="transmembrane region" description="Helical" evidence="17">
    <location>
        <begin position="469"/>
        <end position="488"/>
    </location>
</feature>
<evidence type="ECO:0000256" key="5">
    <source>
        <dbReference type="ARBA" id="ARBA00022448"/>
    </source>
</evidence>
<evidence type="ECO:0000313" key="21">
    <source>
        <dbReference type="EMBL" id="AOY39169.1"/>
    </source>
</evidence>
<comment type="catalytic activity">
    <reaction evidence="16 17">
        <text>a ubiquinone + NADH + 5 H(+)(in) = a ubiquinol + NAD(+) + 4 H(+)(out)</text>
        <dbReference type="Rhea" id="RHEA:29091"/>
        <dbReference type="Rhea" id="RHEA-COMP:9565"/>
        <dbReference type="Rhea" id="RHEA-COMP:9566"/>
        <dbReference type="ChEBI" id="CHEBI:15378"/>
        <dbReference type="ChEBI" id="CHEBI:16389"/>
        <dbReference type="ChEBI" id="CHEBI:17976"/>
        <dbReference type="ChEBI" id="CHEBI:57540"/>
        <dbReference type="ChEBI" id="CHEBI:57945"/>
        <dbReference type="EC" id="7.1.1.2"/>
    </reaction>
</comment>
<dbReference type="PANTHER" id="PTHR42829">
    <property type="entry name" value="NADH-UBIQUINONE OXIDOREDUCTASE CHAIN 5"/>
    <property type="match status" value="1"/>
</dbReference>
<reference evidence="21" key="1">
    <citation type="submission" date="2016-04" db="EMBL/GenBank/DDBJ databases">
        <title>Mitochondria of unsequenced beetle families.</title>
        <authorList>
            <person name="Linard B."/>
            <person name="Andujar C."/>
            <person name="Arribas P."/>
            <person name="Vogler A.P."/>
        </authorList>
    </citation>
    <scope>NUCLEOTIDE SEQUENCE</scope>
</reference>
<feature type="transmembrane region" description="Helical" evidence="17">
    <location>
        <begin position="257"/>
        <end position="275"/>
    </location>
</feature>
<name>A0A343A3P1_9CUCU</name>
<dbReference type="GO" id="GO:0042773">
    <property type="term" value="P:ATP synthesis coupled electron transport"/>
    <property type="evidence" value="ECO:0007669"/>
    <property type="project" value="InterPro"/>
</dbReference>
<keyword evidence="11 17" id="KW-1133">Transmembrane helix</keyword>
<feature type="transmembrane region" description="Helical" evidence="17">
    <location>
        <begin position="362"/>
        <end position="384"/>
    </location>
</feature>
<evidence type="ECO:0000259" key="18">
    <source>
        <dbReference type="Pfam" id="PF00361"/>
    </source>
</evidence>
<evidence type="ECO:0000259" key="19">
    <source>
        <dbReference type="Pfam" id="PF00662"/>
    </source>
</evidence>
<evidence type="ECO:0000256" key="1">
    <source>
        <dbReference type="ARBA" id="ARBA00003257"/>
    </source>
</evidence>
<sequence length="554" mass="63795">MLSLSMFFISLNFLIKEYTMILEVSLLKLNSSEIIMTILLDWMSLMFMSFVLFISSMVIFYSKEYMSSEKTLVRFILLVVMFVLSMMLLIISPNLISILLGWDGLGLVSYCLVIYYQNLKSFSAGMLTALTNRLGDVAILLSIAWMLNYGSWNYIFYLDLLKNSNEFQMISYMIVMAAMTKSAQIPFSSWLPAAMAAPTPVSSLVHSSTLVTAGVYLLIRFHYCFSQSLCYFLLLISSLTMFMSGLGANFEFDLKKIIALSTLSQLGLMMSILALGSSKLAFYHLLTHALFKALLFMCAGNMIHNFMNNQDIRYFGSMIKTMPITCSYFMICNFALCGVPFLSGFYSKDLIVEFMSMEILNMFIYLIFYISIGLTVSYSFRLSYYLIMGKFNFLSLSIFNDSSKIMLIGMSGLILLVVFMGSVLNWLLFSNIYFIILPFLMKLMTLSMILIGMMIGIEISKFKLNYQLYSLNNLSYFLSGMWNMPLISTYGINKVPLMLGMKYLKLDILWLEYYGSKNIMFLLNLFMKNISFLLKNHLKIFFLLYLLWFFFMLI</sequence>
<protein>
    <recommendedName>
        <fullName evidence="4 17">NADH-ubiquinone oxidoreductase chain 5</fullName>
        <ecNumber evidence="3 17">7.1.1.2</ecNumber>
    </recommendedName>
</protein>
<feature type="transmembrane region" description="Helical" evidence="17">
    <location>
        <begin position="97"/>
        <end position="116"/>
    </location>
</feature>
<evidence type="ECO:0000256" key="17">
    <source>
        <dbReference type="RuleBase" id="RU003404"/>
    </source>
</evidence>
<keyword evidence="10" id="KW-0249">Electron transport</keyword>
<dbReference type="EC" id="7.1.1.2" evidence="3 17"/>
<feature type="transmembrane region" description="Helical" evidence="17">
    <location>
        <begin position="281"/>
        <end position="303"/>
    </location>
</feature>
<dbReference type="Pfam" id="PF00662">
    <property type="entry name" value="Proton_antipo_N"/>
    <property type="match status" value="1"/>
</dbReference>
<gene>
    <name evidence="21" type="primary">nad5</name>
</gene>
<dbReference type="InterPro" id="IPR001516">
    <property type="entry name" value="Proton_antipo_N"/>
</dbReference>
<keyword evidence="6" id="KW-0679">Respiratory chain</keyword>
<dbReference type="AlphaFoldDB" id="A0A343A3P1"/>
<feature type="transmembrane region" description="Helical" evidence="17">
    <location>
        <begin position="432"/>
        <end position="457"/>
    </location>
</feature>
<evidence type="ECO:0000256" key="13">
    <source>
        <dbReference type="ARBA" id="ARBA00023075"/>
    </source>
</evidence>
<dbReference type="PANTHER" id="PTHR42829:SF2">
    <property type="entry name" value="NADH-UBIQUINONE OXIDOREDUCTASE CHAIN 5"/>
    <property type="match status" value="1"/>
</dbReference>
<evidence type="ECO:0000256" key="12">
    <source>
        <dbReference type="ARBA" id="ARBA00023027"/>
    </source>
</evidence>
<feature type="transmembrane region" description="Helical" evidence="17">
    <location>
        <begin position="203"/>
        <end position="223"/>
    </location>
</feature>
<evidence type="ECO:0000256" key="3">
    <source>
        <dbReference type="ARBA" id="ARBA00012944"/>
    </source>
</evidence>
<evidence type="ECO:0000256" key="2">
    <source>
        <dbReference type="ARBA" id="ARBA00004448"/>
    </source>
</evidence>
<feature type="transmembrane region" description="Helical" evidence="17">
    <location>
        <begin position="229"/>
        <end position="250"/>
    </location>
</feature>